<evidence type="ECO:0000313" key="1">
    <source>
        <dbReference type="EMBL" id="KAK1382386.1"/>
    </source>
</evidence>
<keyword evidence="2" id="KW-1185">Reference proteome</keyword>
<name>A0AAD8IBA3_9APIA</name>
<gene>
    <name evidence="1" type="ORF">POM88_020121</name>
</gene>
<proteinExistence type="predicted"/>
<evidence type="ECO:0000313" key="2">
    <source>
        <dbReference type="Proteomes" id="UP001237642"/>
    </source>
</evidence>
<reference evidence="1" key="2">
    <citation type="submission" date="2023-05" db="EMBL/GenBank/DDBJ databases">
        <authorList>
            <person name="Schelkunov M.I."/>
        </authorList>
    </citation>
    <scope>NUCLEOTIDE SEQUENCE</scope>
    <source>
        <strain evidence="1">Hsosn_3</strain>
        <tissue evidence="1">Leaf</tissue>
    </source>
</reference>
<accession>A0AAD8IBA3</accession>
<comment type="caution">
    <text evidence="1">The sequence shown here is derived from an EMBL/GenBank/DDBJ whole genome shotgun (WGS) entry which is preliminary data.</text>
</comment>
<dbReference type="Proteomes" id="UP001237642">
    <property type="component" value="Unassembled WGS sequence"/>
</dbReference>
<protein>
    <submittedName>
        <fullName evidence="1">Uncharacterized protein</fullName>
    </submittedName>
</protein>
<sequence length="202" mass="23168">MGTETIEGIIPYYLGHQDSLEGQNDNDVGAKHGFRGGCKSSLVSYILTRRFFQIYMGFGHEIKLYIQEVEFPDWIRQLPDWIGQSSTLGSRVSINLPPNVSHDFLALILCFKHWGVVTYKKTTYSVKNTTSGFIWSGSFDNDYPEAQIIIVPRSIFSLEDGDQRIELRANAEILGIHLLYKPRWWYPSKWLKLLCCGLELLA</sequence>
<organism evidence="1 2">
    <name type="scientific">Heracleum sosnowskyi</name>
    <dbReference type="NCBI Taxonomy" id="360622"/>
    <lineage>
        <taxon>Eukaryota</taxon>
        <taxon>Viridiplantae</taxon>
        <taxon>Streptophyta</taxon>
        <taxon>Embryophyta</taxon>
        <taxon>Tracheophyta</taxon>
        <taxon>Spermatophyta</taxon>
        <taxon>Magnoliopsida</taxon>
        <taxon>eudicotyledons</taxon>
        <taxon>Gunneridae</taxon>
        <taxon>Pentapetalae</taxon>
        <taxon>asterids</taxon>
        <taxon>campanulids</taxon>
        <taxon>Apiales</taxon>
        <taxon>Apiaceae</taxon>
        <taxon>Apioideae</taxon>
        <taxon>apioid superclade</taxon>
        <taxon>Tordylieae</taxon>
        <taxon>Tordyliinae</taxon>
        <taxon>Heracleum</taxon>
    </lineage>
</organism>
<dbReference type="EMBL" id="JAUIZM010000005">
    <property type="protein sequence ID" value="KAK1382386.1"/>
    <property type="molecule type" value="Genomic_DNA"/>
</dbReference>
<reference evidence="1" key="1">
    <citation type="submission" date="2023-02" db="EMBL/GenBank/DDBJ databases">
        <title>Genome of toxic invasive species Heracleum sosnowskyi carries increased number of genes despite the absence of recent whole-genome duplications.</title>
        <authorList>
            <person name="Schelkunov M."/>
            <person name="Shtratnikova V."/>
            <person name="Makarenko M."/>
            <person name="Klepikova A."/>
            <person name="Omelchenko D."/>
            <person name="Novikova G."/>
            <person name="Obukhova E."/>
            <person name="Bogdanov V."/>
            <person name="Penin A."/>
            <person name="Logacheva M."/>
        </authorList>
    </citation>
    <scope>NUCLEOTIDE SEQUENCE</scope>
    <source>
        <strain evidence="1">Hsosn_3</strain>
        <tissue evidence="1">Leaf</tissue>
    </source>
</reference>
<dbReference type="AlphaFoldDB" id="A0AAD8IBA3"/>